<dbReference type="EMBL" id="QTSX02004397">
    <property type="protein sequence ID" value="KAJ9064958.1"/>
    <property type="molecule type" value="Genomic_DNA"/>
</dbReference>
<name>A0ACC2SRF3_9FUNG</name>
<evidence type="ECO:0000313" key="1">
    <source>
        <dbReference type="EMBL" id="KAJ9064958.1"/>
    </source>
</evidence>
<gene>
    <name evidence="1" type="ORF">DSO57_1024915</name>
</gene>
<protein>
    <submittedName>
        <fullName evidence="1">Uncharacterized protein</fullName>
    </submittedName>
</protein>
<evidence type="ECO:0000313" key="2">
    <source>
        <dbReference type="Proteomes" id="UP001165960"/>
    </source>
</evidence>
<organism evidence="1 2">
    <name type="scientific">Entomophthora muscae</name>
    <dbReference type="NCBI Taxonomy" id="34485"/>
    <lineage>
        <taxon>Eukaryota</taxon>
        <taxon>Fungi</taxon>
        <taxon>Fungi incertae sedis</taxon>
        <taxon>Zoopagomycota</taxon>
        <taxon>Entomophthoromycotina</taxon>
        <taxon>Entomophthoromycetes</taxon>
        <taxon>Entomophthorales</taxon>
        <taxon>Entomophthoraceae</taxon>
        <taxon>Entomophthora</taxon>
    </lineage>
</organism>
<reference evidence="1" key="1">
    <citation type="submission" date="2022-04" db="EMBL/GenBank/DDBJ databases">
        <title>Genome of the entomopathogenic fungus Entomophthora muscae.</title>
        <authorList>
            <person name="Elya C."/>
            <person name="Lovett B.R."/>
            <person name="Lee E."/>
            <person name="Macias A.M."/>
            <person name="Hajek A.E."/>
            <person name="De Bivort B.L."/>
            <person name="Kasson M.T."/>
            <person name="De Fine Licht H.H."/>
            <person name="Stajich J.E."/>
        </authorList>
    </citation>
    <scope>NUCLEOTIDE SEQUENCE</scope>
    <source>
        <strain evidence="1">Berkeley</strain>
    </source>
</reference>
<keyword evidence="2" id="KW-1185">Reference proteome</keyword>
<dbReference type="Proteomes" id="UP001165960">
    <property type="component" value="Unassembled WGS sequence"/>
</dbReference>
<accession>A0ACC2SRF3</accession>
<comment type="caution">
    <text evidence="1">The sequence shown here is derived from an EMBL/GenBank/DDBJ whole genome shotgun (WGS) entry which is preliminary data.</text>
</comment>
<sequence length="350" mass="39681">MSFEKVKGVEINNTDICKVPSAHVRYHIVVTAEVKSWSVWKRYSDFDRLHQKLSKLGGEHTPPPVSLPPKAGWFTCVSYYDEVFVEGRQLDLEAYLRSIITCDDTRWVSSNEFIQFLDVPAARSNLGDTGESISSEGWLQELQNCQSVVREIRASLIQRENAFQKNNLNHAHQLTAQARKQTTALNSRLTRLERALNKLNQTTYLTPGELLRRRDLLAQVFNGQSLLTKLVNKTMPSESNNDSHLNTDRAELLAAQKPKSRRVFGKAPSETAETRALDNDGLLQLQKSKMEEQDQYLSQFSSILARQHQIGTHIGQELEVHNQLLKDLDTSVACTDTNIKATAHNVRKIS</sequence>
<proteinExistence type="predicted"/>